<keyword evidence="1" id="KW-0732">Signal</keyword>
<keyword evidence="3" id="KW-1185">Reference proteome</keyword>
<dbReference type="RefSeq" id="WP_243796652.1">
    <property type="nucleotide sequence ID" value="NZ_CP094669.1"/>
</dbReference>
<proteinExistence type="predicted"/>
<feature type="chain" id="PRO_5046800168" evidence="1">
    <location>
        <begin position="21"/>
        <end position="175"/>
    </location>
</feature>
<reference evidence="2 3" key="1">
    <citation type="submission" date="2022-03" db="EMBL/GenBank/DDBJ databases">
        <title>Hymenobactersp. isolated from the air.</title>
        <authorList>
            <person name="Won M."/>
            <person name="Kwon S.-W."/>
        </authorList>
    </citation>
    <scope>NUCLEOTIDE SEQUENCE [LARGE SCALE GENOMIC DNA]</scope>
    <source>
        <strain evidence="2 3">KACC 21982</strain>
    </source>
</reference>
<sequence length="175" mass="19632">MKTLLLLAFLLAVPVVRLLAQPSAAPVSAWPDHSRVLPAKLRQVPVGLTLWHTPNPVFPEPNPEQPGGYVWKHSTLLRSEVGELEVVECGSFIWYSAEGWKANMKETPAEFAELFRCPDARLRAGQTYTFEKNYRFADSAQQLYGGDALWYILAKDKNGKLYKGTGLIETESTPR</sequence>
<evidence type="ECO:0000313" key="3">
    <source>
        <dbReference type="Proteomes" id="UP000831113"/>
    </source>
</evidence>
<accession>A0ABY4CU18</accession>
<name>A0ABY4CU18_9BACT</name>
<evidence type="ECO:0000256" key="1">
    <source>
        <dbReference type="SAM" id="SignalP"/>
    </source>
</evidence>
<protein>
    <submittedName>
        <fullName evidence="2">Uncharacterized protein</fullName>
    </submittedName>
</protein>
<dbReference type="EMBL" id="CP094669">
    <property type="protein sequence ID" value="UOG73761.1"/>
    <property type="molecule type" value="Genomic_DNA"/>
</dbReference>
<evidence type="ECO:0000313" key="2">
    <source>
        <dbReference type="EMBL" id="UOG73761.1"/>
    </source>
</evidence>
<feature type="signal peptide" evidence="1">
    <location>
        <begin position="1"/>
        <end position="20"/>
    </location>
</feature>
<dbReference type="Proteomes" id="UP000831113">
    <property type="component" value="Chromosome"/>
</dbReference>
<gene>
    <name evidence="2" type="ORF">MTX78_16745</name>
</gene>
<organism evidence="2 3">
    <name type="scientific">Hymenobacter tibetensis</name>
    <dbReference type="NCBI Taxonomy" id="497967"/>
    <lineage>
        <taxon>Bacteria</taxon>
        <taxon>Pseudomonadati</taxon>
        <taxon>Bacteroidota</taxon>
        <taxon>Cytophagia</taxon>
        <taxon>Cytophagales</taxon>
        <taxon>Hymenobacteraceae</taxon>
        <taxon>Hymenobacter</taxon>
    </lineage>
</organism>